<dbReference type="EMBL" id="NTFS01000281">
    <property type="protein sequence ID" value="PAX52116.1"/>
    <property type="molecule type" value="Genomic_DNA"/>
</dbReference>
<evidence type="ECO:0000313" key="2">
    <source>
        <dbReference type="EMBL" id="PAX52116.1"/>
    </source>
</evidence>
<keyword evidence="3" id="KW-1185">Reference proteome</keyword>
<comment type="caution">
    <text evidence="2">The sequence shown here is derived from an EMBL/GenBank/DDBJ whole genome shotgun (WGS) entry which is preliminary data.</text>
</comment>
<proteinExistence type="predicted"/>
<accession>A0A2A2TEP0</accession>
<sequence length="71" mass="7541">MARIPLATLDDGGRVERGRRQEIRENKSSSTTEIIEAQGLVKTADGGIALVANATPSAGNTVPKCPPYHRP</sequence>
<evidence type="ECO:0000313" key="3">
    <source>
        <dbReference type="Proteomes" id="UP000218238"/>
    </source>
</evidence>
<organism evidence="2 3">
    <name type="scientific">Brunnivagina elsteri CCALA 953</name>
    <dbReference type="NCBI Taxonomy" id="987040"/>
    <lineage>
        <taxon>Bacteria</taxon>
        <taxon>Bacillati</taxon>
        <taxon>Cyanobacteriota</taxon>
        <taxon>Cyanophyceae</taxon>
        <taxon>Nostocales</taxon>
        <taxon>Calotrichaceae</taxon>
        <taxon>Brunnivagina</taxon>
    </lineage>
</organism>
<dbReference type="AlphaFoldDB" id="A0A2A2TEP0"/>
<feature type="compositionally biased region" description="Basic and acidic residues" evidence="1">
    <location>
        <begin position="11"/>
        <end position="27"/>
    </location>
</feature>
<evidence type="ECO:0000256" key="1">
    <source>
        <dbReference type="SAM" id="MobiDB-lite"/>
    </source>
</evidence>
<name>A0A2A2TEP0_9CYAN</name>
<dbReference type="Proteomes" id="UP000218238">
    <property type="component" value="Unassembled WGS sequence"/>
</dbReference>
<protein>
    <submittedName>
        <fullName evidence="2">Uncharacterized protein</fullName>
    </submittedName>
</protein>
<feature type="region of interest" description="Disordered" evidence="1">
    <location>
        <begin position="1"/>
        <end position="30"/>
    </location>
</feature>
<reference evidence="2 3" key="1">
    <citation type="submission" date="2017-08" db="EMBL/GenBank/DDBJ databases">
        <title>Draft genome sequence of filamentous cyanobacterium Calothrix elsteri CCALA 953.</title>
        <authorList>
            <person name="Gagunashvili A.N."/>
            <person name="Elster J."/>
            <person name="Andresson O.S."/>
        </authorList>
    </citation>
    <scope>NUCLEOTIDE SEQUENCE [LARGE SCALE GENOMIC DNA]</scope>
    <source>
        <strain evidence="2 3">CCALA 953</strain>
    </source>
</reference>
<gene>
    <name evidence="2" type="ORF">CK510_21055</name>
</gene>